<accession>E1RIB1</accession>
<dbReference type="KEGG" id="mpi:Mpet_1824"/>
<dbReference type="Proteomes" id="UP000006565">
    <property type="component" value="Chromosome"/>
</dbReference>
<protein>
    <recommendedName>
        <fullName evidence="4">Type II secretion system protein E</fullName>
    </recommendedName>
</protein>
<evidence type="ECO:0000313" key="2">
    <source>
        <dbReference type="EMBL" id="ADN36576.1"/>
    </source>
</evidence>
<evidence type="ECO:0000256" key="1">
    <source>
        <dbReference type="SAM" id="MobiDB-lite"/>
    </source>
</evidence>
<organism evidence="2 3">
    <name type="scientific">Methanolacinia petrolearia (strain DSM 11571 / OCM 486 / SEBR 4847)</name>
    <name type="common">Methanoplanus petrolearius</name>
    <dbReference type="NCBI Taxonomy" id="679926"/>
    <lineage>
        <taxon>Archaea</taxon>
        <taxon>Methanobacteriati</taxon>
        <taxon>Methanobacteriota</taxon>
        <taxon>Stenosarchaea group</taxon>
        <taxon>Methanomicrobia</taxon>
        <taxon>Methanomicrobiales</taxon>
        <taxon>Methanomicrobiaceae</taxon>
        <taxon>Methanolacinia</taxon>
    </lineage>
</organism>
<dbReference type="EMBL" id="CP002117">
    <property type="protein sequence ID" value="ADN36576.1"/>
    <property type="molecule type" value="Genomic_DNA"/>
</dbReference>
<keyword evidence="3" id="KW-1185">Reference proteome</keyword>
<feature type="region of interest" description="Disordered" evidence="1">
    <location>
        <begin position="93"/>
        <end position="113"/>
    </location>
</feature>
<sequence length="113" mass="13328">MRQSFSVDPDIMERIDKYSKSRGIKREEAILELVEAGINFTEGGGEIKSENKRSYEEFYKIRKDLDNMQKMIQEIKSQMHDIRTIAVSNNKQMDNILQEKDEKPRKKGLFNIN</sequence>
<dbReference type="AlphaFoldDB" id="E1RIB1"/>
<reference evidence="2 3" key="1">
    <citation type="journal article" date="2010" name="Stand. Genomic Sci.">
        <title>Complete genome sequence of Methanoplanus petrolearius type strain (SEBR 4847).</title>
        <authorList>
            <person name="Brambilla E."/>
            <person name="Djao O.D."/>
            <person name="Daligault H."/>
            <person name="Lapidus A."/>
            <person name="Lucas S."/>
            <person name="Hammon N."/>
            <person name="Nolan M."/>
            <person name="Tice H."/>
            <person name="Cheng J.F."/>
            <person name="Han C."/>
            <person name="Tapia R."/>
            <person name="Goodwin L."/>
            <person name="Pitluck S."/>
            <person name="Liolios K."/>
            <person name="Ivanova N."/>
            <person name="Mavromatis K."/>
            <person name="Mikhailova N."/>
            <person name="Pati A."/>
            <person name="Chen A."/>
            <person name="Palaniappan K."/>
            <person name="Land M."/>
            <person name="Hauser L."/>
            <person name="Chang Y.J."/>
            <person name="Jeffries C.D."/>
            <person name="Rohde M."/>
            <person name="Spring S."/>
            <person name="Sikorski J."/>
            <person name="Goker M."/>
            <person name="Woyke T."/>
            <person name="Bristow J."/>
            <person name="Eisen J.A."/>
            <person name="Markowitz V."/>
            <person name="Hugenholtz P."/>
            <person name="Kyrpides N.C."/>
            <person name="Klenk H.P."/>
        </authorList>
    </citation>
    <scope>NUCLEOTIDE SEQUENCE [LARGE SCALE GENOMIC DNA]</scope>
    <source>
        <strain evidence="3">DSM 11571 / OCM 486 / SEBR 4847</strain>
    </source>
</reference>
<gene>
    <name evidence="2" type="ordered locus">Mpet_1824</name>
</gene>
<dbReference type="eggNOG" id="arCOG07471">
    <property type="taxonomic scope" value="Archaea"/>
</dbReference>
<dbReference type="HOGENOM" id="CLU_2127863_0_0_2"/>
<proteinExistence type="predicted"/>
<dbReference type="STRING" id="679926.Mpet_1824"/>
<evidence type="ECO:0008006" key="4">
    <source>
        <dbReference type="Google" id="ProtNLM"/>
    </source>
</evidence>
<name>E1RIB1_METP4</name>
<evidence type="ECO:0000313" key="3">
    <source>
        <dbReference type="Proteomes" id="UP000006565"/>
    </source>
</evidence>